<evidence type="ECO:0000256" key="1">
    <source>
        <dbReference type="SAM" id="Phobius"/>
    </source>
</evidence>
<feature type="transmembrane region" description="Helical" evidence="1">
    <location>
        <begin position="127"/>
        <end position="146"/>
    </location>
</feature>
<dbReference type="EMBL" id="JBHTKB010000003">
    <property type="protein sequence ID" value="MFD0914506.1"/>
    <property type="molecule type" value="Genomic_DNA"/>
</dbReference>
<dbReference type="InterPro" id="IPR038762">
    <property type="entry name" value="ABM_predict"/>
</dbReference>
<dbReference type="InterPro" id="IPR011008">
    <property type="entry name" value="Dimeric_a/b-barrel"/>
</dbReference>
<name>A0ABW3F7S2_9PROT</name>
<keyword evidence="3" id="KW-0503">Monooxygenase</keyword>
<dbReference type="GO" id="GO:0004497">
    <property type="term" value="F:monooxygenase activity"/>
    <property type="evidence" value="ECO:0007669"/>
    <property type="project" value="UniProtKB-KW"/>
</dbReference>
<dbReference type="SUPFAM" id="SSF54909">
    <property type="entry name" value="Dimeric alpha+beta barrel"/>
    <property type="match status" value="1"/>
</dbReference>
<dbReference type="PANTHER" id="PTHR40057">
    <property type="entry name" value="SLR1162 PROTEIN"/>
    <property type="match status" value="1"/>
</dbReference>
<proteinExistence type="predicted"/>
<dbReference type="Pfam" id="PF03992">
    <property type="entry name" value="ABM"/>
    <property type="match status" value="1"/>
</dbReference>
<dbReference type="PANTHER" id="PTHR40057:SF1">
    <property type="entry name" value="SLR1162 PROTEIN"/>
    <property type="match status" value="1"/>
</dbReference>
<gene>
    <name evidence="3" type="ORF">ACFQ1Z_13170</name>
</gene>
<dbReference type="Proteomes" id="UP001597128">
    <property type="component" value="Unassembled WGS sequence"/>
</dbReference>
<comment type="caution">
    <text evidence="3">The sequence shown here is derived from an EMBL/GenBank/DDBJ whole genome shotgun (WGS) entry which is preliminary data.</text>
</comment>
<protein>
    <submittedName>
        <fullName evidence="3">Antibiotic biosynthesis monooxygenase</fullName>
    </submittedName>
</protein>
<evidence type="ECO:0000313" key="3">
    <source>
        <dbReference type="EMBL" id="MFD0914506.1"/>
    </source>
</evidence>
<evidence type="ECO:0000313" key="4">
    <source>
        <dbReference type="Proteomes" id="UP001597128"/>
    </source>
</evidence>
<sequence>MSQQPTSGQLPHGASAVITHRVNATQQPAYEQWLQEISSACKASAGMLDWHMIRPIAGYTDTYTVVIRYDSEQHLKQWMASDIRQQLIDKVENLLSEKDSYQIKSGLDFWFVAEPGKVSLPVRWKQFLLTWSAIFPLVSGVSLLLIPLMDRAGLPQNHLLHTLLITGVVVALMVYVVMPRYTKLVRHWLHS</sequence>
<keyword evidence="4" id="KW-1185">Reference proteome</keyword>
<organism evidence="3 4">
    <name type="scientific">Methylophilus luteus</name>
    <dbReference type="NCBI Taxonomy" id="640108"/>
    <lineage>
        <taxon>Bacteria</taxon>
        <taxon>Pseudomonadati</taxon>
        <taxon>Pseudomonadota</taxon>
        <taxon>Betaproteobacteria</taxon>
        <taxon>Nitrosomonadales</taxon>
        <taxon>Methylophilaceae</taxon>
        <taxon>Methylophilus</taxon>
    </lineage>
</organism>
<evidence type="ECO:0000259" key="2">
    <source>
        <dbReference type="Pfam" id="PF03992"/>
    </source>
</evidence>
<accession>A0ABW3F7S2</accession>
<dbReference type="InterPro" id="IPR007138">
    <property type="entry name" value="ABM_dom"/>
</dbReference>
<reference evidence="4" key="1">
    <citation type="journal article" date="2019" name="Int. J. Syst. Evol. Microbiol.">
        <title>The Global Catalogue of Microorganisms (GCM) 10K type strain sequencing project: providing services to taxonomists for standard genome sequencing and annotation.</title>
        <authorList>
            <consortium name="The Broad Institute Genomics Platform"/>
            <consortium name="The Broad Institute Genome Sequencing Center for Infectious Disease"/>
            <person name="Wu L."/>
            <person name="Ma J."/>
        </authorList>
    </citation>
    <scope>NUCLEOTIDE SEQUENCE [LARGE SCALE GENOMIC DNA]</scope>
    <source>
        <strain evidence="4">CCUG 58412</strain>
    </source>
</reference>
<keyword evidence="3" id="KW-0560">Oxidoreductase</keyword>
<dbReference type="RefSeq" id="WP_379058397.1">
    <property type="nucleotide sequence ID" value="NZ_JBHTKB010000003.1"/>
</dbReference>
<feature type="transmembrane region" description="Helical" evidence="1">
    <location>
        <begin position="158"/>
        <end position="178"/>
    </location>
</feature>
<keyword evidence="1" id="KW-0472">Membrane</keyword>
<feature type="domain" description="ABM" evidence="2">
    <location>
        <begin position="16"/>
        <end position="86"/>
    </location>
</feature>
<dbReference type="Gene3D" id="3.30.70.100">
    <property type="match status" value="1"/>
</dbReference>
<keyword evidence="1" id="KW-0812">Transmembrane</keyword>
<keyword evidence="1" id="KW-1133">Transmembrane helix</keyword>